<dbReference type="Pfam" id="PF02230">
    <property type="entry name" value="Abhydrolase_2"/>
    <property type="match status" value="1"/>
</dbReference>
<evidence type="ECO:0000256" key="1">
    <source>
        <dbReference type="ARBA" id="ARBA00022729"/>
    </source>
</evidence>
<organism evidence="4 5">
    <name type="scientific">Hufsiella arboris</name>
    <dbReference type="NCBI Taxonomy" id="2695275"/>
    <lineage>
        <taxon>Bacteria</taxon>
        <taxon>Pseudomonadati</taxon>
        <taxon>Bacteroidota</taxon>
        <taxon>Sphingobacteriia</taxon>
        <taxon>Sphingobacteriales</taxon>
        <taxon>Sphingobacteriaceae</taxon>
        <taxon>Hufsiella</taxon>
    </lineage>
</organism>
<feature type="domain" description="Phospholipase/carboxylesterase/thioesterase" evidence="3">
    <location>
        <begin position="131"/>
        <end position="246"/>
    </location>
</feature>
<evidence type="ECO:0000313" key="5">
    <source>
        <dbReference type="Proteomes" id="UP000466586"/>
    </source>
</evidence>
<dbReference type="AlphaFoldDB" id="A0A7K1YEK9"/>
<feature type="signal peptide" evidence="2">
    <location>
        <begin position="1"/>
        <end position="21"/>
    </location>
</feature>
<dbReference type="Gene3D" id="3.40.50.1820">
    <property type="entry name" value="alpha/beta hydrolase"/>
    <property type="match status" value="1"/>
</dbReference>
<dbReference type="InterPro" id="IPR050955">
    <property type="entry name" value="Plant_Biomass_Hydrol_Est"/>
</dbReference>
<proteinExistence type="predicted"/>
<feature type="chain" id="PRO_5029756815" evidence="2">
    <location>
        <begin position="22"/>
        <end position="261"/>
    </location>
</feature>
<dbReference type="EMBL" id="WVHT01000012">
    <property type="protein sequence ID" value="MXV53044.1"/>
    <property type="molecule type" value="Genomic_DNA"/>
</dbReference>
<dbReference type="InterPro" id="IPR003140">
    <property type="entry name" value="PLipase/COase/thioEstase"/>
</dbReference>
<dbReference type="RefSeq" id="WP_160846223.1">
    <property type="nucleotide sequence ID" value="NZ_WVHT01000012.1"/>
</dbReference>
<evidence type="ECO:0000313" key="4">
    <source>
        <dbReference type="EMBL" id="MXV53044.1"/>
    </source>
</evidence>
<reference evidence="4 5" key="1">
    <citation type="submission" date="2019-11" db="EMBL/GenBank/DDBJ databases">
        <title>Pedobacter sp. HMF7647 Genome sequencing and assembly.</title>
        <authorList>
            <person name="Kang H."/>
            <person name="Kim H."/>
            <person name="Joh K."/>
        </authorList>
    </citation>
    <scope>NUCLEOTIDE SEQUENCE [LARGE SCALE GENOMIC DNA]</scope>
    <source>
        <strain evidence="4 5">HMF7647</strain>
    </source>
</reference>
<name>A0A7K1YEK9_9SPHI</name>
<dbReference type="SUPFAM" id="SSF53474">
    <property type="entry name" value="alpha/beta-Hydrolases"/>
    <property type="match status" value="1"/>
</dbReference>
<keyword evidence="1 2" id="KW-0732">Signal</keyword>
<dbReference type="PANTHER" id="PTHR43037:SF1">
    <property type="entry name" value="BLL1128 PROTEIN"/>
    <property type="match status" value="1"/>
</dbReference>
<evidence type="ECO:0000256" key="2">
    <source>
        <dbReference type="SAM" id="SignalP"/>
    </source>
</evidence>
<gene>
    <name evidence="4" type="ORF">GS399_18900</name>
</gene>
<evidence type="ECO:0000259" key="3">
    <source>
        <dbReference type="Pfam" id="PF02230"/>
    </source>
</evidence>
<dbReference type="Proteomes" id="UP000466586">
    <property type="component" value="Unassembled WGS sequence"/>
</dbReference>
<sequence length="261" mass="29210">MKKTFQILAAVFVLLAGIAKAQKPASYEASTFVTGIDTLPYRILFPEKFNASKKYPLLIVLHGSGERGNDNQAQLVHGGDLFLKDSVRKDFPAIVVFPQCPKDGFWSNVIFKTDSLGKRYFDFPEGGEPTKSMSTLIGLVGKLRDKPFVDEDRVYVGGLSMGGMGTLDILKREPKWFAAGFVICGGDNPANVKKYRKIPLWFFHGAKDDVVAPEYSKVIVDELKKRKADVQYTIYPNDNHNSWDSAFAEPGFLPWLFSNKK</sequence>
<protein>
    <submittedName>
        <fullName evidence="4">Prolyl oligopeptidase family serine peptidase</fullName>
    </submittedName>
</protein>
<comment type="caution">
    <text evidence="4">The sequence shown here is derived from an EMBL/GenBank/DDBJ whole genome shotgun (WGS) entry which is preliminary data.</text>
</comment>
<keyword evidence="5" id="KW-1185">Reference proteome</keyword>
<dbReference type="GO" id="GO:0016787">
    <property type="term" value="F:hydrolase activity"/>
    <property type="evidence" value="ECO:0007669"/>
    <property type="project" value="InterPro"/>
</dbReference>
<dbReference type="InterPro" id="IPR029058">
    <property type="entry name" value="AB_hydrolase_fold"/>
</dbReference>
<accession>A0A7K1YEK9</accession>
<dbReference type="PANTHER" id="PTHR43037">
    <property type="entry name" value="UNNAMED PRODUCT-RELATED"/>
    <property type="match status" value="1"/>
</dbReference>